<name>A0ABY4GGM1_9BACT</name>
<evidence type="ECO:0000256" key="1">
    <source>
        <dbReference type="SAM" id="MobiDB-lite"/>
    </source>
</evidence>
<keyword evidence="2" id="KW-0732">Signal</keyword>
<evidence type="ECO:0000259" key="3">
    <source>
        <dbReference type="Pfam" id="PF18050"/>
    </source>
</evidence>
<evidence type="ECO:0000313" key="4">
    <source>
        <dbReference type="EMBL" id="UOQ69946.1"/>
    </source>
</evidence>
<evidence type="ECO:0000313" key="5">
    <source>
        <dbReference type="Proteomes" id="UP000830401"/>
    </source>
</evidence>
<organism evidence="4 5">
    <name type="scientific">Hymenobacter volaticus</name>
    <dbReference type="NCBI Taxonomy" id="2932254"/>
    <lineage>
        <taxon>Bacteria</taxon>
        <taxon>Pseudomonadati</taxon>
        <taxon>Bacteroidota</taxon>
        <taxon>Cytophagia</taxon>
        <taxon>Cytophagales</taxon>
        <taxon>Hymenobacteraceae</taxon>
        <taxon>Hymenobacter</taxon>
    </lineage>
</organism>
<dbReference type="RefSeq" id="WP_245127795.1">
    <property type="nucleotide sequence ID" value="NZ_CP095070.1"/>
</dbReference>
<keyword evidence="5" id="KW-1185">Reference proteome</keyword>
<dbReference type="PROSITE" id="PS51257">
    <property type="entry name" value="PROKAR_LIPOPROTEIN"/>
    <property type="match status" value="1"/>
</dbReference>
<feature type="region of interest" description="Disordered" evidence="1">
    <location>
        <begin position="26"/>
        <end position="45"/>
    </location>
</feature>
<evidence type="ECO:0000256" key="2">
    <source>
        <dbReference type="SAM" id="SignalP"/>
    </source>
</evidence>
<proteinExistence type="predicted"/>
<dbReference type="EMBL" id="CP095070">
    <property type="protein sequence ID" value="UOQ69946.1"/>
    <property type="molecule type" value="Genomic_DNA"/>
</dbReference>
<protein>
    <submittedName>
        <fullName evidence="4">Cyclophilin-like fold protein</fullName>
    </submittedName>
</protein>
<dbReference type="Gene3D" id="2.40.100.20">
    <property type="match status" value="1"/>
</dbReference>
<dbReference type="Pfam" id="PF18050">
    <property type="entry name" value="Cyclophil_like2"/>
    <property type="match status" value="1"/>
</dbReference>
<dbReference type="Proteomes" id="UP000830401">
    <property type="component" value="Plasmid unnamed9"/>
</dbReference>
<feature type="chain" id="PRO_5045778724" evidence="2">
    <location>
        <begin position="21"/>
        <end position="162"/>
    </location>
</feature>
<reference evidence="4" key="1">
    <citation type="submission" date="2022-04" db="EMBL/GenBank/DDBJ databases">
        <title>Hymenobacter sp. isolated from the air.</title>
        <authorList>
            <person name="Won M."/>
            <person name="Lee C.-M."/>
            <person name="Woen H.-Y."/>
            <person name="Kwon S.-W."/>
        </authorList>
    </citation>
    <scope>NUCLEOTIDE SEQUENCE</scope>
    <source>
        <strain evidence="4">5420S-77</strain>
        <plasmid evidence="4">unnamed9</plasmid>
    </source>
</reference>
<dbReference type="InterPro" id="IPR029000">
    <property type="entry name" value="Cyclophilin-like_dom_sf"/>
</dbReference>
<sequence>MKRTYLLLLPLLLLFLGAAACRDDDAVPDTTSTTSGTGTGNPTTMSTQLRIRIGSETFTATLLDNSTTTAFKAQLPLTISMVELNGNEKYYDLPQGLPTNAANPGTIQAGDLLLYGSNTLVLFYKTFSTSYRYTRMGRVDNPAGLAAALGRGNVTVTFEVQP</sequence>
<dbReference type="SUPFAM" id="SSF50891">
    <property type="entry name" value="Cyclophilin-like"/>
    <property type="match status" value="1"/>
</dbReference>
<geneLocation type="plasmid" evidence="4 5">
    <name>unnamed9</name>
</geneLocation>
<feature type="domain" description="Cyclophilin-like" evidence="3">
    <location>
        <begin position="51"/>
        <end position="159"/>
    </location>
</feature>
<feature type="signal peptide" evidence="2">
    <location>
        <begin position="1"/>
        <end position="20"/>
    </location>
</feature>
<accession>A0ABY4GGM1</accession>
<dbReference type="InterPro" id="IPR041183">
    <property type="entry name" value="Cyclophilin-like"/>
</dbReference>
<feature type="compositionally biased region" description="Low complexity" evidence="1">
    <location>
        <begin position="30"/>
        <end position="45"/>
    </location>
</feature>
<keyword evidence="4" id="KW-0614">Plasmid</keyword>
<gene>
    <name evidence="4" type="ORF">MUN86_30630</name>
</gene>